<accession>A0A7T6ZD47</accession>
<proteinExistence type="predicted"/>
<dbReference type="InterPro" id="IPR018060">
    <property type="entry name" value="HTH_AraC"/>
</dbReference>
<dbReference type="PANTHER" id="PTHR47504:SF5">
    <property type="entry name" value="RIGHT ORIGIN-BINDING PROTEIN"/>
    <property type="match status" value="1"/>
</dbReference>
<dbReference type="PROSITE" id="PS00041">
    <property type="entry name" value="HTH_ARAC_FAMILY_1"/>
    <property type="match status" value="1"/>
</dbReference>
<keyword evidence="1" id="KW-0805">Transcription regulation</keyword>
<dbReference type="InterPro" id="IPR029442">
    <property type="entry name" value="GyrI-like"/>
</dbReference>
<keyword evidence="6" id="KW-1185">Reference proteome</keyword>
<evidence type="ECO:0000313" key="5">
    <source>
        <dbReference type="EMBL" id="QQK80831.1"/>
    </source>
</evidence>
<dbReference type="SUPFAM" id="SSF46689">
    <property type="entry name" value="Homeodomain-like"/>
    <property type="match status" value="2"/>
</dbReference>
<dbReference type="EMBL" id="CP054706">
    <property type="protein sequence ID" value="QQK80831.1"/>
    <property type="molecule type" value="Genomic_DNA"/>
</dbReference>
<dbReference type="Gene3D" id="3.20.80.10">
    <property type="entry name" value="Regulatory factor, effector binding domain"/>
    <property type="match status" value="1"/>
</dbReference>
<dbReference type="KEGG" id="scib:HUG20_13635"/>
<dbReference type="InterPro" id="IPR050959">
    <property type="entry name" value="MarA-like"/>
</dbReference>
<name>A0A7T6ZD47_9BACI</name>
<reference evidence="5 6" key="1">
    <citation type="submission" date="2020-06" db="EMBL/GenBank/DDBJ databases">
        <title>Genomic analysis of Salicibibacter sp. NKC21-4.</title>
        <authorList>
            <person name="Oh Y.J."/>
        </authorList>
    </citation>
    <scope>NUCLEOTIDE SEQUENCE [LARGE SCALE GENOMIC DNA]</scope>
    <source>
        <strain evidence="5 6">NKC21-4</strain>
    </source>
</reference>
<dbReference type="GO" id="GO:0043565">
    <property type="term" value="F:sequence-specific DNA binding"/>
    <property type="evidence" value="ECO:0007669"/>
    <property type="project" value="InterPro"/>
</dbReference>
<dbReference type="SUPFAM" id="SSF55136">
    <property type="entry name" value="Probable bacterial effector-binding domain"/>
    <property type="match status" value="1"/>
</dbReference>
<keyword evidence="2" id="KW-0238">DNA-binding</keyword>
<dbReference type="Pfam" id="PF12833">
    <property type="entry name" value="HTH_18"/>
    <property type="match status" value="1"/>
</dbReference>
<dbReference type="InterPro" id="IPR009057">
    <property type="entry name" value="Homeodomain-like_sf"/>
</dbReference>
<evidence type="ECO:0000259" key="4">
    <source>
        <dbReference type="PROSITE" id="PS01124"/>
    </source>
</evidence>
<dbReference type="GO" id="GO:0003700">
    <property type="term" value="F:DNA-binding transcription factor activity"/>
    <property type="evidence" value="ECO:0007669"/>
    <property type="project" value="InterPro"/>
</dbReference>
<evidence type="ECO:0000256" key="1">
    <source>
        <dbReference type="ARBA" id="ARBA00023015"/>
    </source>
</evidence>
<dbReference type="InterPro" id="IPR010499">
    <property type="entry name" value="AraC_E-bd"/>
</dbReference>
<dbReference type="AlphaFoldDB" id="A0A7T6ZD47"/>
<protein>
    <submittedName>
        <fullName evidence="5">AraC family transcriptional regulator</fullName>
    </submittedName>
</protein>
<evidence type="ECO:0000256" key="3">
    <source>
        <dbReference type="ARBA" id="ARBA00023163"/>
    </source>
</evidence>
<gene>
    <name evidence="5" type="ORF">HUG20_13635</name>
</gene>
<dbReference type="SMART" id="SM00871">
    <property type="entry name" value="AraC_E_bind"/>
    <property type="match status" value="1"/>
</dbReference>
<dbReference type="SMART" id="SM00342">
    <property type="entry name" value="HTH_ARAC"/>
    <property type="match status" value="1"/>
</dbReference>
<evidence type="ECO:0000256" key="2">
    <source>
        <dbReference type="ARBA" id="ARBA00023125"/>
    </source>
</evidence>
<keyword evidence="3" id="KW-0804">Transcription</keyword>
<dbReference type="PANTHER" id="PTHR47504">
    <property type="entry name" value="RIGHT ORIGIN-BINDING PROTEIN"/>
    <property type="match status" value="1"/>
</dbReference>
<sequence length="286" mass="33009">MDLLENMNAALDYIENNLDDEINYEEIAKIACFSEHHFKRMFSFIAGIPLTVYVRRRRLTLAAFDLKEVNMRVIDVAVKYGYHSPDSFSRAFQTLHEVTPSSAKNSDVPLKAYPRMTFQIAIKGDVEMNYRFVEKEAFTVVGKKETVASSETEFNPKMWEHLEEIEENVKPYDNTSFSGILHVSLTKEDGDIDYYIATATTKSCPEEFEQLQISSHTWAVFEAKGEMPEALLTTWERVYTEWFPTSGYELAEDPEFVRGINDITEIWIPVKKKKQKRGADAPSFAY</sequence>
<dbReference type="RefSeq" id="WP_200085197.1">
    <property type="nucleotide sequence ID" value="NZ_CP054706.1"/>
</dbReference>
<dbReference type="PROSITE" id="PS01124">
    <property type="entry name" value="HTH_ARAC_FAMILY_2"/>
    <property type="match status" value="1"/>
</dbReference>
<evidence type="ECO:0000313" key="6">
    <source>
        <dbReference type="Proteomes" id="UP000595349"/>
    </source>
</evidence>
<organism evidence="5 6">
    <name type="scientific">Salicibibacter cibi</name>
    <dbReference type="NCBI Taxonomy" id="2743001"/>
    <lineage>
        <taxon>Bacteria</taxon>
        <taxon>Bacillati</taxon>
        <taxon>Bacillota</taxon>
        <taxon>Bacilli</taxon>
        <taxon>Bacillales</taxon>
        <taxon>Bacillaceae</taxon>
        <taxon>Salicibibacter</taxon>
    </lineage>
</organism>
<dbReference type="InterPro" id="IPR011256">
    <property type="entry name" value="Reg_factor_effector_dom_sf"/>
</dbReference>
<dbReference type="Pfam" id="PF06445">
    <property type="entry name" value="GyrI-like"/>
    <property type="match status" value="1"/>
</dbReference>
<dbReference type="Proteomes" id="UP000595349">
    <property type="component" value="Chromosome"/>
</dbReference>
<dbReference type="InterPro" id="IPR018062">
    <property type="entry name" value="HTH_AraC-typ_CS"/>
</dbReference>
<feature type="domain" description="HTH araC/xylS-type" evidence="4">
    <location>
        <begin position="8"/>
        <end position="106"/>
    </location>
</feature>
<dbReference type="Gene3D" id="1.10.10.60">
    <property type="entry name" value="Homeodomain-like"/>
    <property type="match status" value="2"/>
</dbReference>